<dbReference type="GeneID" id="104611987"/>
<name>A0A1U8B8Y7_NELNU</name>
<evidence type="ECO:0000313" key="3">
    <source>
        <dbReference type="RefSeq" id="XP_010277594.1"/>
    </source>
</evidence>
<accession>A0A1U8B8Y7</accession>
<dbReference type="KEGG" id="nnu:104611987"/>
<dbReference type="AlphaFoldDB" id="A0A1U8B8Y7"/>
<dbReference type="InParanoid" id="A0A1U8B8Y7"/>
<evidence type="ECO:0000313" key="2">
    <source>
        <dbReference type="Proteomes" id="UP000189703"/>
    </source>
</evidence>
<keyword evidence="2" id="KW-1185">Reference proteome</keyword>
<evidence type="ECO:0000256" key="1">
    <source>
        <dbReference type="SAM" id="MobiDB-lite"/>
    </source>
</evidence>
<sequence length="135" mass="15329">MVEMSAEFMRISGYNSCLRNFHCSPGPLLLFSNRFITVRGSVHHQFSASELFGDIRLSSKQSSPPSMQEQKRKKLSVVAMSTSNEEDREAHSIWGHRSMPKSESGRQHLMVGIDTLKCSLAVHFWIALPKSKELY</sequence>
<organism evidence="2 3">
    <name type="scientific">Nelumbo nucifera</name>
    <name type="common">Sacred lotus</name>
    <dbReference type="NCBI Taxonomy" id="4432"/>
    <lineage>
        <taxon>Eukaryota</taxon>
        <taxon>Viridiplantae</taxon>
        <taxon>Streptophyta</taxon>
        <taxon>Embryophyta</taxon>
        <taxon>Tracheophyta</taxon>
        <taxon>Spermatophyta</taxon>
        <taxon>Magnoliopsida</taxon>
        <taxon>Proteales</taxon>
        <taxon>Nelumbonaceae</taxon>
        <taxon>Nelumbo</taxon>
    </lineage>
</organism>
<dbReference type="Proteomes" id="UP000189703">
    <property type="component" value="Unplaced"/>
</dbReference>
<gene>
    <name evidence="3" type="primary">LOC104611987</name>
</gene>
<proteinExistence type="predicted"/>
<feature type="region of interest" description="Disordered" evidence="1">
    <location>
        <begin position="80"/>
        <end position="101"/>
    </location>
</feature>
<reference evidence="3" key="1">
    <citation type="submission" date="2025-08" db="UniProtKB">
        <authorList>
            <consortium name="RefSeq"/>
        </authorList>
    </citation>
    <scope>IDENTIFICATION</scope>
</reference>
<dbReference type="RefSeq" id="XP_010277594.1">
    <property type="nucleotide sequence ID" value="XM_010279292.2"/>
</dbReference>
<protein>
    <submittedName>
        <fullName evidence="3">Uncharacterized protein LOC104611987</fullName>
    </submittedName>
</protein>